<organism evidence="1 2">
    <name type="scientific">Armillaria gallica</name>
    <name type="common">Bulbous honey fungus</name>
    <name type="synonym">Armillaria bulbosa</name>
    <dbReference type="NCBI Taxonomy" id="47427"/>
    <lineage>
        <taxon>Eukaryota</taxon>
        <taxon>Fungi</taxon>
        <taxon>Dikarya</taxon>
        <taxon>Basidiomycota</taxon>
        <taxon>Agaricomycotina</taxon>
        <taxon>Agaricomycetes</taxon>
        <taxon>Agaricomycetidae</taxon>
        <taxon>Agaricales</taxon>
        <taxon>Marasmiineae</taxon>
        <taxon>Physalacriaceae</taxon>
        <taxon>Armillaria</taxon>
    </lineage>
</organism>
<keyword evidence="2" id="KW-1185">Reference proteome</keyword>
<evidence type="ECO:0000313" key="1">
    <source>
        <dbReference type="EMBL" id="PBK87802.1"/>
    </source>
</evidence>
<dbReference type="EMBL" id="KZ293676">
    <property type="protein sequence ID" value="PBK87802.1"/>
    <property type="molecule type" value="Genomic_DNA"/>
</dbReference>
<evidence type="ECO:0000313" key="2">
    <source>
        <dbReference type="Proteomes" id="UP000217790"/>
    </source>
</evidence>
<accession>A0A2H3D8P3</accession>
<sequence length="114" mass="13228">MVAKWEEACTMWEEDKVLKTVFNPFQVQSHDLMEDEVHKELAEEEEARRCNGGQVLYDMSLSTFTKFGFAIEESQQKLHCEVKKLKANPTPHQDAHIAEQCSLLVSKVKKFKEL</sequence>
<dbReference type="Proteomes" id="UP000217790">
    <property type="component" value="Unassembled WGS sequence"/>
</dbReference>
<reference evidence="2" key="1">
    <citation type="journal article" date="2017" name="Nat. Ecol. Evol.">
        <title>Genome expansion and lineage-specific genetic innovations in the forest pathogenic fungi Armillaria.</title>
        <authorList>
            <person name="Sipos G."/>
            <person name="Prasanna A.N."/>
            <person name="Walter M.C."/>
            <person name="O'Connor E."/>
            <person name="Balint B."/>
            <person name="Krizsan K."/>
            <person name="Kiss B."/>
            <person name="Hess J."/>
            <person name="Varga T."/>
            <person name="Slot J."/>
            <person name="Riley R."/>
            <person name="Boka B."/>
            <person name="Rigling D."/>
            <person name="Barry K."/>
            <person name="Lee J."/>
            <person name="Mihaltcheva S."/>
            <person name="LaButti K."/>
            <person name="Lipzen A."/>
            <person name="Waldron R."/>
            <person name="Moloney N.M."/>
            <person name="Sperisen C."/>
            <person name="Kredics L."/>
            <person name="Vagvoelgyi C."/>
            <person name="Patrignani A."/>
            <person name="Fitzpatrick D."/>
            <person name="Nagy I."/>
            <person name="Doyle S."/>
            <person name="Anderson J.B."/>
            <person name="Grigoriev I.V."/>
            <person name="Gueldener U."/>
            <person name="Muensterkoetter M."/>
            <person name="Nagy L.G."/>
        </authorList>
    </citation>
    <scope>NUCLEOTIDE SEQUENCE [LARGE SCALE GENOMIC DNA]</scope>
    <source>
        <strain evidence="2">Ar21-2</strain>
    </source>
</reference>
<proteinExistence type="predicted"/>
<protein>
    <submittedName>
        <fullName evidence="1">Uncharacterized protein</fullName>
    </submittedName>
</protein>
<dbReference type="AlphaFoldDB" id="A0A2H3D8P3"/>
<dbReference type="STRING" id="47427.A0A2H3D8P3"/>
<name>A0A2H3D8P3_ARMGA</name>
<gene>
    <name evidence="1" type="ORF">ARMGADRAFT_1085126</name>
</gene>
<dbReference type="InParanoid" id="A0A2H3D8P3"/>